<dbReference type="InterPro" id="IPR037883">
    <property type="entry name" value="Knr4/Smi1-like_sf"/>
</dbReference>
<evidence type="ECO:0000259" key="1">
    <source>
        <dbReference type="SMART" id="SM00860"/>
    </source>
</evidence>
<dbReference type="KEGG" id="svp:Pan189_06220"/>
<reference evidence="2 3" key="1">
    <citation type="submission" date="2019-02" db="EMBL/GenBank/DDBJ databases">
        <title>Deep-cultivation of Planctomycetes and their phenomic and genomic characterization uncovers novel biology.</title>
        <authorList>
            <person name="Wiegand S."/>
            <person name="Jogler M."/>
            <person name="Boedeker C."/>
            <person name="Pinto D."/>
            <person name="Vollmers J."/>
            <person name="Rivas-Marin E."/>
            <person name="Kohn T."/>
            <person name="Peeters S.H."/>
            <person name="Heuer A."/>
            <person name="Rast P."/>
            <person name="Oberbeckmann S."/>
            <person name="Bunk B."/>
            <person name="Jeske O."/>
            <person name="Meyerdierks A."/>
            <person name="Storesund J.E."/>
            <person name="Kallscheuer N."/>
            <person name="Luecker S."/>
            <person name="Lage O.M."/>
            <person name="Pohl T."/>
            <person name="Merkel B.J."/>
            <person name="Hornburger P."/>
            <person name="Mueller R.-W."/>
            <person name="Bruemmer F."/>
            <person name="Labrenz M."/>
            <person name="Spormann A.M."/>
            <person name="Op den Camp H."/>
            <person name="Overmann J."/>
            <person name="Amann R."/>
            <person name="Jetten M.S.M."/>
            <person name="Mascher T."/>
            <person name="Medema M.H."/>
            <person name="Devos D.P."/>
            <person name="Kaster A.-K."/>
            <person name="Ovreas L."/>
            <person name="Rohde M."/>
            <person name="Galperin M.Y."/>
            <person name="Jogler C."/>
        </authorList>
    </citation>
    <scope>NUCLEOTIDE SEQUENCE [LARGE SCALE GENOMIC DNA]</scope>
    <source>
        <strain evidence="2 3">Pan189</strain>
    </source>
</reference>
<dbReference type="OrthoDB" id="8657476at2"/>
<dbReference type="Pfam" id="PF09346">
    <property type="entry name" value="SMI1_KNR4"/>
    <property type="match status" value="1"/>
</dbReference>
<dbReference type="SMART" id="SM00860">
    <property type="entry name" value="SMI1_KNR4"/>
    <property type="match status" value="1"/>
</dbReference>
<protein>
    <submittedName>
        <fullName evidence="2">SMI1 / KNR4 family protein</fullName>
    </submittedName>
</protein>
<dbReference type="SUPFAM" id="SSF160631">
    <property type="entry name" value="SMI1/KNR4-like"/>
    <property type="match status" value="1"/>
</dbReference>
<keyword evidence="3" id="KW-1185">Reference proteome</keyword>
<dbReference type="Gene3D" id="3.40.1580.10">
    <property type="entry name" value="SMI1/KNR4-like"/>
    <property type="match status" value="1"/>
</dbReference>
<dbReference type="InterPro" id="IPR018958">
    <property type="entry name" value="Knr4/Smi1-like_dom"/>
</dbReference>
<organism evidence="2 3">
    <name type="scientific">Stratiformator vulcanicus</name>
    <dbReference type="NCBI Taxonomy" id="2527980"/>
    <lineage>
        <taxon>Bacteria</taxon>
        <taxon>Pseudomonadati</taxon>
        <taxon>Planctomycetota</taxon>
        <taxon>Planctomycetia</taxon>
        <taxon>Planctomycetales</taxon>
        <taxon>Planctomycetaceae</taxon>
        <taxon>Stratiformator</taxon>
    </lineage>
</organism>
<feature type="domain" description="Knr4/Smi1-like" evidence="1">
    <location>
        <begin position="21"/>
        <end position="142"/>
    </location>
</feature>
<accession>A0A517QX77</accession>
<sequence length="274" mass="31125">MQADAANIWRIPVYLPYLQPTLTDKTVADAEAELGVQLPKEYLELLRAQNGGYICFELPDMAHTVIAGIGEYFPSILHVDWDECREFVSFELDGLIPIDGDGHWHICLDYRNSRSEPRITYADVECDIEKVVASSFSEYLRMLHRVIPDSLVVESVTDINLLRRAISKALNVQFDQPDSSAHGYPVHRANLGRAGNPEWLFLSPNDVPRSFARPHERNFTERHRLLPGNAAHYAELPADSYLLRVPDRAREGLLKSLEQSDWLAGPLKDYVSNQ</sequence>
<dbReference type="Proteomes" id="UP000317318">
    <property type="component" value="Chromosome"/>
</dbReference>
<evidence type="ECO:0000313" key="3">
    <source>
        <dbReference type="Proteomes" id="UP000317318"/>
    </source>
</evidence>
<evidence type="ECO:0000313" key="2">
    <source>
        <dbReference type="EMBL" id="QDT36266.1"/>
    </source>
</evidence>
<dbReference type="EMBL" id="CP036268">
    <property type="protein sequence ID" value="QDT36266.1"/>
    <property type="molecule type" value="Genomic_DNA"/>
</dbReference>
<gene>
    <name evidence="2" type="ORF">Pan189_06220</name>
</gene>
<dbReference type="AlphaFoldDB" id="A0A517QX77"/>
<name>A0A517QX77_9PLAN</name>
<dbReference type="RefSeq" id="WP_145362480.1">
    <property type="nucleotide sequence ID" value="NZ_CP036268.1"/>
</dbReference>
<proteinExistence type="predicted"/>